<gene>
    <name evidence="2" type="ORF">DYE49_06145</name>
    <name evidence="1" type="ORF">HNP77_000585</name>
</gene>
<dbReference type="Proteomes" id="UP000593591">
    <property type="component" value="Chromosome"/>
</dbReference>
<evidence type="ECO:0000313" key="4">
    <source>
        <dbReference type="Proteomes" id="UP000593591"/>
    </source>
</evidence>
<evidence type="ECO:0008006" key="5">
    <source>
        <dbReference type="Google" id="ProtNLM"/>
    </source>
</evidence>
<proteinExistence type="predicted"/>
<evidence type="ECO:0000313" key="1">
    <source>
        <dbReference type="EMBL" id="MBB5218241.1"/>
    </source>
</evidence>
<reference evidence="2 4" key="1">
    <citation type="submission" date="2018-08" db="EMBL/GenBank/DDBJ databases">
        <title>The first complete genome of Treponema rectale (CHPAT), a commensal spirochete of the bovine rectum.</title>
        <authorList>
            <person name="Staton G.J."/>
            <person name="Clegg S.R."/>
            <person name="Carter S.D."/>
            <person name="Radford A.D."/>
            <person name="Darby A."/>
            <person name="Hall N."/>
            <person name="Birtles R.J."/>
            <person name="Evans N.J."/>
        </authorList>
    </citation>
    <scope>NUCLEOTIDE SEQUENCE [LARGE SCALE GENOMIC DNA]</scope>
    <source>
        <strain evidence="2 4">CHPA</strain>
    </source>
</reference>
<keyword evidence="3" id="KW-1185">Reference proteome</keyword>
<dbReference type="Pfam" id="PF14284">
    <property type="entry name" value="PcfJ"/>
    <property type="match status" value="1"/>
</dbReference>
<dbReference type="KEGG" id="trc:DYE49_06145"/>
<dbReference type="RefSeq" id="WP_184651665.1">
    <property type="nucleotide sequence ID" value="NZ_JACHFR010000001.1"/>
</dbReference>
<sequence length="419" mass="49350">MAFSIFKKTYFLQDPRSFSFRRLPAGSLPHEGFTNVRKFAFPFNIAWICIEEDYIENTLAFNYVVRESSGELSKNYRTVFDFYHGRVIDYSDYDRSFYNYCKKNTSYASSVLSFASVQLLNMINQYSGLQMQECRLLKGIELLESLVKFPYEPLLNKIASYSTKVDRLSSDCYNQFCSCIGIKSFRKLRLMYLENPQVLLDYRFLMDCGFTDVNIMLRILKSPRFKRDPAFMDFMKIAIPARGELCAWNTASRFDWKSGDIELFDCMRMFCRYSDRLPESFCSQVIKDGPTKYNHDILSKYAWELENVNVEFGYTEFEKSLADSIEGYDFLLPKDSAMLRDLGAELHNCLSSYKDKVLRKECTVVYVIRNKEYVACIEVRDNMIYQQRVDYNETPFGEMAELLKTWRLKHKLSFNGNNF</sequence>
<evidence type="ECO:0000313" key="2">
    <source>
        <dbReference type="EMBL" id="QOS40056.1"/>
    </source>
</evidence>
<accession>A0A840SFM9</accession>
<organism evidence="1 3">
    <name type="scientific">Treponema rectale</name>
    <dbReference type="NCBI Taxonomy" id="744512"/>
    <lineage>
        <taxon>Bacteria</taxon>
        <taxon>Pseudomonadati</taxon>
        <taxon>Spirochaetota</taxon>
        <taxon>Spirochaetia</taxon>
        <taxon>Spirochaetales</taxon>
        <taxon>Treponemataceae</taxon>
        <taxon>Treponema</taxon>
    </lineage>
</organism>
<reference evidence="1 3" key="2">
    <citation type="submission" date="2020-08" db="EMBL/GenBank/DDBJ databases">
        <title>Genomic Encyclopedia of Type Strains, Phase IV (KMG-IV): sequencing the most valuable type-strain genomes for metagenomic binning, comparative biology and taxonomic classification.</title>
        <authorList>
            <person name="Goeker M."/>
        </authorList>
    </citation>
    <scope>NUCLEOTIDE SEQUENCE [LARGE SCALE GENOMIC DNA]</scope>
    <source>
        <strain evidence="1 3">DSM 103679</strain>
    </source>
</reference>
<dbReference type="Proteomes" id="UP000578697">
    <property type="component" value="Unassembled WGS sequence"/>
</dbReference>
<protein>
    <recommendedName>
        <fullName evidence="5">PcfJ-like protein</fullName>
    </recommendedName>
</protein>
<dbReference type="InterPro" id="IPR025586">
    <property type="entry name" value="PcfJ"/>
</dbReference>
<dbReference type="AlphaFoldDB" id="A0A840SFM9"/>
<dbReference type="EMBL" id="JACHFR010000001">
    <property type="protein sequence ID" value="MBB5218241.1"/>
    <property type="molecule type" value="Genomic_DNA"/>
</dbReference>
<dbReference type="EMBL" id="CP031517">
    <property type="protein sequence ID" value="QOS40056.1"/>
    <property type="molecule type" value="Genomic_DNA"/>
</dbReference>
<name>A0A840SFM9_9SPIR</name>
<evidence type="ECO:0000313" key="3">
    <source>
        <dbReference type="Proteomes" id="UP000578697"/>
    </source>
</evidence>